<feature type="active site" description="Proton acceptor" evidence="5">
    <location>
        <position position="264"/>
    </location>
</feature>
<evidence type="ECO:0000256" key="4">
    <source>
        <dbReference type="ARBA" id="ARBA00038277"/>
    </source>
</evidence>
<dbReference type="Pfam" id="PF08100">
    <property type="entry name" value="Dimerisation"/>
    <property type="match status" value="1"/>
</dbReference>
<organism evidence="8 9">
    <name type="scientific">Jatropha curcas</name>
    <name type="common">Barbados nut</name>
    <dbReference type="NCBI Taxonomy" id="180498"/>
    <lineage>
        <taxon>Eukaryota</taxon>
        <taxon>Viridiplantae</taxon>
        <taxon>Streptophyta</taxon>
        <taxon>Embryophyta</taxon>
        <taxon>Tracheophyta</taxon>
        <taxon>Spermatophyta</taxon>
        <taxon>Magnoliopsida</taxon>
        <taxon>eudicotyledons</taxon>
        <taxon>Gunneridae</taxon>
        <taxon>Pentapetalae</taxon>
        <taxon>rosids</taxon>
        <taxon>fabids</taxon>
        <taxon>Malpighiales</taxon>
        <taxon>Euphorbiaceae</taxon>
        <taxon>Crotonoideae</taxon>
        <taxon>Jatropheae</taxon>
        <taxon>Jatropha</taxon>
    </lineage>
</organism>
<feature type="domain" description="O-methyltransferase dimerisation" evidence="7">
    <location>
        <begin position="19"/>
        <end position="112"/>
    </location>
</feature>
<dbReference type="InterPro" id="IPR001077">
    <property type="entry name" value="COMT_C"/>
</dbReference>
<dbReference type="SUPFAM" id="SSF53335">
    <property type="entry name" value="S-adenosyl-L-methionine-dependent methyltransferases"/>
    <property type="match status" value="1"/>
</dbReference>
<sequence>MGSVDLESETLLRGQKEIWQLLFGFADSMVLKAAVELGIPDIIHSHARPISLSQIASGIDSSSPDIACLERIMRYLVRKDIFTAHHDLPSEESDGGGEILYGLTRKSRWLLRDTELTLNPMVIMENHPWQQKPWHYLSQCVKEGGIAFKKAHGCEMWDFASKNPEFNRVFNEGLACTAKIVMRAVLSGYKDGFEGIRTLVDVGGGTGGNLAEIVKVYPHIKGINFDLPHVVATATAFDGVSHVGGNMFEQIPVADVVFMKWILHDWGDEYCAKILRNCRKAISEKNGKLVLVEIIVKEDGNKNEFGDMGMVFDLLMLAHTTGGKERTEIQWKKLLEEGGFPRYNIINIPALPSIIEAFPL</sequence>
<dbReference type="OrthoDB" id="1606438at2759"/>
<dbReference type="PIRSF" id="PIRSF005739">
    <property type="entry name" value="O-mtase"/>
    <property type="match status" value="1"/>
</dbReference>
<protein>
    <recommendedName>
        <fullName evidence="10">O-methyltransferase domain-containing protein</fullName>
    </recommendedName>
</protein>
<evidence type="ECO:0000313" key="9">
    <source>
        <dbReference type="Proteomes" id="UP000027138"/>
    </source>
</evidence>
<comment type="similarity">
    <text evidence="4">Belongs to the class I-like SAM-binding methyltransferase superfamily. Cation-independent O-methyltransferase family.</text>
</comment>
<proteinExistence type="inferred from homology"/>
<evidence type="ECO:0000256" key="3">
    <source>
        <dbReference type="ARBA" id="ARBA00022691"/>
    </source>
</evidence>
<evidence type="ECO:0000256" key="1">
    <source>
        <dbReference type="ARBA" id="ARBA00022603"/>
    </source>
</evidence>
<dbReference type="GO" id="GO:0046983">
    <property type="term" value="F:protein dimerization activity"/>
    <property type="evidence" value="ECO:0007669"/>
    <property type="project" value="InterPro"/>
</dbReference>
<dbReference type="InterPro" id="IPR012967">
    <property type="entry name" value="COMT_dimerisation"/>
</dbReference>
<evidence type="ECO:0008006" key="10">
    <source>
        <dbReference type="Google" id="ProtNLM"/>
    </source>
</evidence>
<dbReference type="PANTHER" id="PTHR11746">
    <property type="entry name" value="O-METHYLTRANSFERASE"/>
    <property type="match status" value="1"/>
</dbReference>
<dbReference type="GO" id="GO:0032259">
    <property type="term" value="P:methylation"/>
    <property type="evidence" value="ECO:0007669"/>
    <property type="project" value="UniProtKB-KW"/>
</dbReference>
<reference evidence="8 9" key="1">
    <citation type="journal article" date="2014" name="PLoS ONE">
        <title>Global Analysis of Gene Expression Profiles in Physic Nut (Jatropha curcas L.) Seedlings Exposed to Salt Stress.</title>
        <authorList>
            <person name="Zhang L."/>
            <person name="Zhang C."/>
            <person name="Wu P."/>
            <person name="Chen Y."/>
            <person name="Li M."/>
            <person name="Jiang H."/>
            <person name="Wu G."/>
        </authorList>
    </citation>
    <scope>NUCLEOTIDE SEQUENCE [LARGE SCALE GENOMIC DNA]</scope>
    <source>
        <strain evidence="9">cv. GZQX0401</strain>
        <tissue evidence="8">Young leaves</tissue>
    </source>
</reference>
<dbReference type="InterPro" id="IPR036388">
    <property type="entry name" value="WH-like_DNA-bd_sf"/>
</dbReference>
<keyword evidence="1" id="KW-0489">Methyltransferase</keyword>
<keyword evidence="2" id="KW-0808">Transferase</keyword>
<dbReference type="InterPro" id="IPR036390">
    <property type="entry name" value="WH_DNA-bd_sf"/>
</dbReference>
<dbReference type="Pfam" id="PF00891">
    <property type="entry name" value="Methyltransf_2"/>
    <property type="match status" value="1"/>
</dbReference>
<evidence type="ECO:0000259" key="6">
    <source>
        <dbReference type="Pfam" id="PF00891"/>
    </source>
</evidence>
<dbReference type="Proteomes" id="UP000027138">
    <property type="component" value="Unassembled WGS sequence"/>
</dbReference>
<evidence type="ECO:0000259" key="7">
    <source>
        <dbReference type="Pfam" id="PF08100"/>
    </source>
</evidence>
<dbReference type="FunFam" id="3.40.50.150:FF:000294">
    <property type="entry name" value="O-methyltransferase family protein"/>
    <property type="match status" value="1"/>
</dbReference>
<dbReference type="PROSITE" id="PS51683">
    <property type="entry name" value="SAM_OMT_II"/>
    <property type="match status" value="1"/>
</dbReference>
<dbReference type="AlphaFoldDB" id="A0A067JW09"/>
<dbReference type="InterPro" id="IPR029063">
    <property type="entry name" value="SAM-dependent_MTases_sf"/>
</dbReference>
<evidence type="ECO:0000256" key="2">
    <source>
        <dbReference type="ARBA" id="ARBA00022679"/>
    </source>
</evidence>
<dbReference type="EMBL" id="KK915137">
    <property type="protein sequence ID" value="KDP24165.1"/>
    <property type="molecule type" value="Genomic_DNA"/>
</dbReference>
<keyword evidence="9" id="KW-1185">Reference proteome</keyword>
<dbReference type="InterPro" id="IPR016461">
    <property type="entry name" value="COMT-like"/>
</dbReference>
<evidence type="ECO:0000256" key="5">
    <source>
        <dbReference type="PIRSR" id="PIRSR005739-1"/>
    </source>
</evidence>
<dbReference type="SUPFAM" id="SSF46785">
    <property type="entry name" value="Winged helix' DNA-binding domain"/>
    <property type="match status" value="1"/>
</dbReference>
<dbReference type="Gene3D" id="1.10.10.10">
    <property type="entry name" value="Winged helix-like DNA-binding domain superfamily/Winged helix DNA-binding domain"/>
    <property type="match status" value="1"/>
</dbReference>
<accession>A0A067JW09</accession>
<dbReference type="Gene3D" id="3.40.50.150">
    <property type="entry name" value="Vaccinia Virus protein VP39"/>
    <property type="match status" value="1"/>
</dbReference>
<dbReference type="CDD" id="cd02440">
    <property type="entry name" value="AdoMet_MTases"/>
    <property type="match status" value="1"/>
</dbReference>
<gene>
    <name evidence="8" type="ORF">JCGZ_25822</name>
</gene>
<keyword evidence="3" id="KW-0949">S-adenosyl-L-methionine</keyword>
<feature type="domain" description="O-methyltransferase C-terminal" evidence="6">
    <location>
        <begin position="134"/>
        <end position="340"/>
    </location>
</feature>
<evidence type="ECO:0000313" key="8">
    <source>
        <dbReference type="EMBL" id="KDP24165.1"/>
    </source>
</evidence>
<name>A0A067JW09_JATCU</name>
<dbReference type="GO" id="GO:0008171">
    <property type="term" value="F:O-methyltransferase activity"/>
    <property type="evidence" value="ECO:0007669"/>
    <property type="project" value="InterPro"/>
</dbReference>